<feature type="domain" description="N-acetyltransferase" evidence="3">
    <location>
        <begin position="44"/>
        <end position="194"/>
    </location>
</feature>
<accession>A0A4S8PWL4</accession>
<dbReference type="PANTHER" id="PTHR43800:SF1">
    <property type="entry name" value="PEPTIDYL-LYSINE N-ACETYLTRANSFERASE YJAB"/>
    <property type="match status" value="1"/>
</dbReference>
<evidence type="ECO:0000313" key="4">
    <source>
        <dbReference type="EMBL" id="THV34941.1"/>
    </source>
</evidence>
<evidence type="ECO:0000256" key="2">
    <source>
        <dbReference type="ARBA" id="ARBA00023315"/>
    </source>
</evidence>
<dbReference type="InterPro" id="IPR000182">
    <property type="entry name" value="GNAT_dom"/>
</dbReference>
<dbReference type="SUPFAM" id="SSF55729">
    <property type="entry name" value="Acyl-CoA N-acyltransferases (Nat)"/>
    <property type="match status" value="1"/>
</dbReference>
<dbReference type="Proteomes" id="UP000307378">
    <property type="component" value="Unassembled WGS sequence"/>
</dbReference>
<organism evidence="4 5">
    <name type="scientific">Rhizobium rosettiformans W3</name>
    <dbReference type="NCBI Taxonomy" id="538378"/>
    <lineage>
        <taxon>Bacteria</taxon>
        <taxon>Pseudomonadati</taxon>
        <taxon>Pseudomonadota</taxon>
        <taxon>Alphaproteobacteria</taxon>
        <taxon>Hyphomicrobiales</taxon>
        <taxon>Rhizobiaceae</taxon>
        <taxon>Rhizobium/Agrobacterium group</taxon>
        <taxon>Rhizobium</taxon>
    </lineage>
</organism>
<gene>
    <name evidence="4" type="ORF">FAA86_14815</name>
</gene>
<comment type="caution">
    <text evidence="4">The sequence shown here is derived from an EMBL/GenBank/DDBJ whole genome shotgun (WGS) entry which is preliminary data.</text>
</comment>
<proteinExistence type="predicted"/>
<dbReference type="AlphaFoldDB" id="A0A4S8PWL4"/>
<keyword evidence="2" id="KW-0012">Acyltransferase</keyword>
<dbReference type="PROSITE" id="PS51186">
    <property type="entry name" value="GNAT"/>
    <property type="match status" value="1"/>
</dbReference>
<dbReference type="PANTHER" id="PTHR43800">
    <property type="entry name" value="PEPTIDYL-LYSINE N-ACETYLTRANSFERASE YJAB"/>
    <property type="match status" value="1"/>
</dbReference>
<dbReference type="InterPro" id="IPR016181">
    <property type="entry name" value="Acyl_CoA_acyltransferase"/>
</dbReference>
<evidence type="ECO:0000313" key="5">
    <source>
        <dbReference type="Proteomes" id="UP000307378"/>
    </source>
</evidence>
<dbReference type="EMBL" id="STGU01000007">
    <property type="protein sequence ID" value="THV34941.1"/>
    <property type="molecule type" value="Genomic_DNA"/>
</dbReference>
<keyword evidence="1 4" id="KW-0808">Transferase</keyword>
<reference evidence="4 5" key="1">
    <citation type="submission" date="2019-04" db="EMBL/GenBank/DDBJ databases">
        <title>genome sequence of strain W3.</title>
        <authorList>
            <person name="Gao J."/>
            <person name="Sun J."/>
        </authorList>
    </citation>
    <scope>NUCLEOTIDE SEQUENCE [LARGE SCALE GENOMIC DNA]</scope>
    <source>
        <strain evidence="4 5">W3</strain>
    </source>
</reference>
<evidence type="ECO:0000259" key="3">
    <source>
        <dbReference type="PROSITE" id="PS51186"/>
    </source>
</evidence>
<dbReference type="Pfam" id="PF00583">
    <property type="entry name" value="Acetyltransf_1"/>
    <property type="match status" value="1"/>
</dbReference>
<dbReference type="Gene3D" id="3.40.630.30">
    <property type="match status" value="1"/>
</dbReference>
<protein>
    <submittedName>
        <fullName evidence="4">GNAT family N-acetyltransferase</fullName>
    </submittedName>
</protein>
<dbReference type="GO" id="GO:0016747">
    <property type="term" value="F:acyltransferase activity, transferring groups other than amino-acyl groups"/>
    <property type="evidence" value="ECO:0007669"/>
    <property type="project" value="InterPro"/>
</dbReference>
<name>A0A4S8PWL4_9HYPH</name>
<evidence type="ECO:0000256" key="1">
    <source>
        <dbReference type="ARBA" id="ARBA00022679"/>
    </source>
</evidence>
<sequence length="205" mass="23347">MDKTNAPLSAGYHDVAPEMLATIVTCLEMTARPDPRPNPPADGLSVERWIAPTLDEYRSVYRRVGENWLWVSRAVMEDDRLRAIIEDPAVEIYTMMRDGERLGLLELDFRESGQCELAFFGLDQSLIGSGAGRILMNVAIDKAWEKPISRFWVHTCHLDHPAALAFYQRSGFRPYKRMVEIFEDPRQTGKLRADAAAHFPVLRAK</sequence>
<dbReference type="CDD" id="cd04301">
    <property type="entry name" value="NAT_SF"/>
    <property type="match status" value="1"/>
</dbReference>
<dbReference type="RefSeq" id="WP_136541765.1">
    <property type="nucleotide sequence ID" value="NZ_STGU01000007.1"/>
</dbReference>